<proteinExistence type="predicted"/>
<keyword evidence="3" id="KW-1185">Reference proteome</keyword>
<gene>
    <name evidence="2" type="ORF">LTRI10_LOCUS36513</name>
</gene>
<reference evidence="2 3" key="1">
    <citation type="submission" date="2024-04" db="EMBL/GenBank/DDBJ databases">
        <authorList>
            <person name="Fracassetti M."/>
        </authorList>
    </citation>
    <scope>NUCLEOTIDE SEQUENCE [LARGE SCALE GENOMIC DNA]</scope>
</reference>
<dbReference type="EMBL" id="OZ034819">
    <property type="protein sequence ID" value="CAL1396129.1"/>
    <property type="molecule type" value="Genomic_DNA"/>
</dbReference>
<organism evidence="2 3">
    <name type="scientific">Linum trigynum</name>
    <dbReference type="NCBI Taxonomy" id="586398"/>
    <lineage>
        <taxon>Eukaryota</taxon>
        <taxon>Viridiplantae</taxon>
        <taxon>Streptophyta</taxon>
        <taxon>Embryophyta</taxon>
        <taxon>Tracheophyta</taxon>
        <taxon>Spermatophyta</taxon>
        <taxon>Magnoliopsida</taxon>
        <taxon>eudicotyledons</taxon>
        <taxon>Gunneridae</taxon>
        <taxon>Pentapetalae</taxon>
        <taxon>rosids</taxon>
        <taxon>fabids</taxon>
        <taxon>Malpighiales</taxon>
        <taxon>Linaceae</taxon>
        <taxon>Linum</taxon>
    </lineage>
</organism>
<protein>
    <submittedName>
        <fullName evidence="2">Uncharacterized protein</fullName>
    </submittedName>
</protein>
<dbReference type="AlphaFoldDB" id="A0AAV2FDN6"/>
<accession>A0AAV2FDN6</accession>
<evidence type="ECO:0000256" key="1">
    <source>
        <dbReference type="SAM" id="MobiDB-lite"/>
    </source>
</evidence>
<sequence length="110" mass="12286">MAINTTRILVLETQMAAIKQQMDSRHRDLKASIATLAASTKADIDALTASLESWRDNSPFCSPWHTTCTRFADPQQFSMPPRRSLILDHHERVPSSTSLGNLTRPPSLLL</sequence>
<evidence type="ECO:0000313" key="3">
    <source>
        <dbReference type="Proteomes" id="UP001497516"/>
    </source>
</evidence>
<dbReference type="Proteomes" id="UP001497516">
    <property type="component" value="Chromosome 6"/>
</dbReference>
<evidence type="ECO:0000313" key="2">
    <source>
        <dbReference type="EMBL" id="CAL1396129.1"/>
    </source>
</evidence>
<name>A0AAV2FDN6_9ROSI</name>
<feature type="region of interest" description="Disordered" evidence="1">
    <location>
        <begin position="91"/>
        <end position="110"/>
    </location>
</feature>